<proteinExistence type="predicted"/>
<dbReference type="InterPro" id="IPR011990">
    <property type="entry name" value="TPR-like_helical_dom_sf"/>
</dbReference>
<organism evidence="1 2">
    <name type="scientific">Bombella mellum</name>
    <dbReference type="NCBI Taxonomy" id="2039288"/>
    <lineage>
        <taxon>Bacteria</taxon>
        <taxon>Pseudomonadati</taxon>
        <taxon>Pseudomonadota</taxon>
        <taxon>Alphaproteobacteria</taxon>
        <taxon>Acetobacterales</taxon>
        <taxon>Acetobacteraceae</taxon>
        <taxon>Bombella</taxon>
    </lineage>
</organism>
<dbReference type="SUPFAM" id="SSF81901">
    <property type="entry name" value="HCP-like"/>
    <property type="match status" value="1"/>
</dbReference>
<dbReference type="Pfam" id="PF08238">
    <property type="entry name" value="Sel1"/>
    <property type="match status" value="5"/>
</dbReference>
<dbReference type="SMART" id="SM00671">
    <property type="entry name" value="SEL1"/>
    <property type="match status" value="4"/>
</dbReference>
<dbReference type="Proteomes" id="UP000765338">
    <property type="component" value="Unassembled WGS sequence"/>
</dbReference>
<dbReference type="InterPro" id="IPR006597">
    <property type="entry name" value="Sel1-like"/>
</dbReference>
<dbReference type="InterPro" id="IPR050767">
    <property type="entry name" value="Sel1_AlgK"/>
</dbReference>
<evidence type="ECO:0000313" key="1">
    <source>
        <dbReference type="EMBL" id="MBA5727369.1"/>
    </source>
</evidence>
<gene>
    <name evidence="1" type="ORF">CPA56_05160</name>
</gene>
<evidence type="ECO:0000313" key="2">
    <source>
        <dbReference type="Proteomes" id="UP000765338"/>
    </source>
</evidence>
<dbReference type="RefSeq" id="WP_182040979.1">
    <property type="nucleotide sequence ID" value="NZ_PDLY01000003.1"/>
</dbReference>
<name>A0ABR5ZSS0_9PROT</name>
<evidence type="ECO:0008006" key="3">
    <source>
        <dbReference type="Google" id="ProtNLM"/>
    </source>
</evidence>
<keyword evidence="2" id="KW-1185">Reference proteome</keyword>
<sequence>MVFNRINQFFTDSSACRPRKPDLPDNLAEIYRQAQNGHVLEQVLWGKALLDSQYVPRDVDRAREWFAIAAAANYGPAHNMLGRCAQFGWGCPLDLEEAVRHYRKAAELDDLWGIYNLGICHMRGMGVENSRRAAFVLFRRAALRGHAKSMNLLARFIEEGWETPANPIAALEWYQKSADGGDYRGQHNYATALVGLGRPDEALHYWRMAVKDATPDILQAMYRELHQPGAPQDPELMETLHARLEAVMPGTR</sequence>
<protein>
    <recommendedName>
        <fullName evidence="3">Sel1 repeat family protein</fullName>
    </recommendedName>
</protein>
<dbReference type="Gene3D" id="1.25.40.10">
    <property type="entry name" value="Tetratricopeptide repeat domain"/>
    <property type="match status" value="1"/>
</dbReference>
<reference evidence="1 2" key="1">
    <citation type="submission" date="2017-10" db="EMBL/GenBank/DDBJ databases">
        <authorList>
            <person name="Jakob F."/>
        </authorList>
    </citation>
    <scope>NUCLEOTIDE SEQUENCE [LARGE SCALE GENOMIC DNA]</scope>
    <source>
        <strain evidence="1 2">TMW 2.1889</strain>
    </source>
</reference>
<comment type="caution">
    <text evidence="1">The sequence shown here is derived from an EMBL/GenBank/DDBJ whole genome shotgun (WGS) entry which is preliminary data.</text>
</comment>
<dbReference type="PANTHER" id="PTHR11102:SF160">
    <property type="entry name" value="ERAD-ASSOCIATED E3 UBIQUITIN-PROTEIN LIGASE COMPONENT HRD3"/>
    <property type="match status" value="1"/>
</dbReference>
<dbReference type="PANTHER" id="PTHR11102">
    <property type="entry name" value="SEL-1-LIKE PROTEIN"/>
    <property type="match status" value="1"/>
</dbReference>
<accession>A0ABR5ZSS0</accession>
<dbReference type="EMBL" id="PDLY01000003">
    <property type="protein sequence ID" value="MBA5727369.1"/>
    <property type="molecule type" value="Genomic_DNA"/>
</dbReference>